<evidence type="ECO:0000256" key="1">
    <source>
        <dbReference type="SAM" id="Phobius"/>
    </source>
</evidence>
<keyword evidence="1" id="KW-0472">Membrane</keyword>
<dbReference type="Proteomes" id="UP000007015">
    <property type="component" value="Chromosome 1"/>
</dbReference>
<sequence length="98" mass="10355">MSSIFIGAPDRLLHTPEVPVGENHIILSSVPIEAMSTSSLHAFVVFFVVQVCLLVVMASSSSWTVQGRPLALESVPACCFYHPDCCQAAGADPAIADP</sequence>
<organism evidence="2 3">
    <name type="scientific">Oryza sativa subsp. indica</name>
    <name type="common">Rice</name>
    <dbReference type="NCBI Taxonomy" id="39946"/>
    <lineage>
        <taxon>Eukaryota</taxon>
        <taxon>Viridiplantae</taxon>
        <taxon>Streptophyta</taxon>
        <taxon>Embryophyta</taxon>
        <taxon>Tracheophyta</taxon>
        <taxon>Spermatophyta</taxon>
        <taxon>Magnoliopsida</taxon>
        <taxon>Liliopsida</taxon>
        <taxon>Poales</taxon>
        <taxon>Poaceae</taxon>
        <taxon>BOP clade</taxon>
        <taxon>Oryzoideae</taxon>
        <taxon>Oryzeae</taxon>
        <taxon>Oryzinae</taxon>
        <taxon>Oryza</taxon>
        <taxon>Oryza sativa</taxon>
    </lineage>
</organism>
<evidence type="ECO:0000313" key="2">
    <source>
        <dbReference type="EMBL" id="EEC71646.1"/>
    </source>
</evidence>
<dbReference type="OMA" id="VEWTPAC"/>
<reference evidence="2 3" key="1">
    <citation type="journal article" date="2005" name="PLoS Biol.">
        <title>The genomes of Oryza sativa: a history of duplications.</title>
        <authorList>
            <person name="Yu J."/>
            <person name="Wang J."/>
            <person name="Lin W."/>
            <person name="Li S."/>
            <person name="Li H."/>
            <person name="Zhou J."/>
            <person name="Ni P."/>
            <person name="Dong W."/>
            <person name="Hu S."/>
            <person name="Zeng C."/>
            <person name="Zhang J."/>
            <person name="Zhang Y."/>
            <person name="Li R."/>
            <person name="Xu Z."/>
            <person name="Li S."/>
            <person name="Li X."/>
            <person name="Zheng H."/>
            <person name="Cong L."/>
            <person name="Lin L."/>
            <person name="Yin J."/>
            <person name="Geng J."/>
            <person name="Li G."/>
            <person name="Shi J."/>
            <person name="Liu J."/>
            <person name="Lv H."/>
            <person name="Li J."/>
            <person name="Wang J."/>
            <person name="Deng Y."/>
            <person name="Ran L."/>
            <person name="Shi X."/>
            <person name="Wang X."/>
            <person name="Wu Q."/>
            <person name="Li C."/>
            <person name="Ren X."/>
            <person name="Wang J."/>
            <person name="Wang X."/>
            <person name="Li D."/>
            <person name="Liu D."/>
            <person name="Zhang X."/>
            <person name="Ji Z."/>
            <person name="Zhao W."/>
            <person name="Sun Y."/>
            <person name="Zhang Z."/>
            <person name="Bao J."/>
            <person name="Han Y."/>
            <person name="Dong L."/>
            <person name="Ji J."/>
            <person name="Chen P."/>
            <person name="Wu S."/>
            <person name="Liu J."/>
            <person name="Xiao Y."/>
            <person name="Bu D."/>
            <person name="Tan J."/>
            <person name="Yang L."/>
            <person name="Ye C."/>
            <person name="Zhang J."/>
            <person name="Xu J."/>
            <person name="Zhou Y."/>
            <person name="Yu Y."/>
            <person name="Zhang B."/>
            <person name="Zhuang S."/>
            <person name="Wei H."/>
            <person name="Liu B."/>
            <person name="Lei M."/>
            <person name="Yu H."/>
            <person name="Li Y."/>
            <person name="Xu H."/>
            <person name="Wei S."/>
            <person name="He X."/>
            <person name="Fang L."/>
            <person name="Zhang Z."/>
            <person name="Zhang Y."/>
            <person name="Huang X."/>
            <person name="Su Z."/>
            <person name="Tong W."/>
            <person name="Li J."/>
            <person name="Tong Z."/>
            <person name="Li S."/>
            <person name="Ye J."/>
            <person name="Wang L."/>
            <person name="Fang L."/>
            <person name="Lei T."/>
            <person name="Chen C."/>
            <person name="Chen H."/>
            <person name="Xu Z."/>
            <person name="Li H."/>
            <person name="Huang H."/>
            <person name="Zhang F."/>
            <person name="Xu H."/>
            <person name="Li N."/>
            <person name="Zhao C."/>
            <person name="Li S."/>
            <person name="Dong L."/>
            <person name="Huang Y."/>
            <person name="Li L."/>
            <person name="Xi Y."/>
            <person name="Qi Q."/>
            <person name="Li W."/>
            <person name="Zhang B."/>
            <person name="Hu W."/>
            <person name="Zhang Y."/>
            <person name="Tian X."/>
            <person name="Jiao Y."/>
            <person name="Liang X."/>
            <person name="Jin J."/>
            <person name="Gao L."/>
            <person name="Zheng W."/>
            <person name="Hao B."/>
            <person name="Liu S."/>
            <person name="Wang W."/>
            <person name="Yuan L."/>
            <person name="Cao M."/>
            <person name="McDermott J."/>
            <person name="Samudrala R."/>
            <person name="Wang J."/>
            <person name="Wong G.K."/>
            <person name="Yang H."/>
        </authorList>
    </citation>
    <scope>NUCLEOTIDE SEQUENCE [LARGE SCALE GENOMIC DNA]</scope>
    <source>
        <strain evidence="3">cv. 93-11</strain>
    </source>
</reference>
<name>B8AAV7_ORYSI</name>
<keyword evidence="3" id="KW-1185">Reference proteome</keyword>
<evidence type="ECO:0000313" key="3">
    <source>
        <dbReference type="Proteomes" id="UP000007015"/>
    </source>
</evidence>
<keyword evidence="1" id="KW-0812">Transmembrane</keyword>
<dbReference type="EMBL" id="CM000126">
    <property type="protein sequence ID" value="EEC71646.1"/>
    <property type="molecule type" value="Genomic_DNA"/>
</dbReference>
<feature type="transmembrane region" description="Helical" evidence="1">
    <location>
        <begin position="40"/>
        <end position="58"/>
    </location>
</feature>
<keyword evidence="1" id="KW-1133">Transmembrane helix</keyword>
<dbReference type="AlphaFoldDB" id="B8AAV7"/>
<proteinExistence type="predicted"/>
<dbReference type="HOGENOM" id="CLU_2549742_0_0_1"/>
<gene>
    <name evidence="2" type="ORF">OsI_04085</name>
</gene>
<protein>
    <submittedName>
        <fullName evidence="2">Uncharacterized protein</fullName>
    </submittedName>
</protein>
<dbReference type="OrthoDB" id="680077at2759"/>
<accession>B8AAV7</accession>
<dbReference type="Gramene" id="BGIOSGA000648-TA">
    <property type="protein sequence ID" value="BGIOSGA000648-PA"/>
    <property type="gene ID" value="BGIOSGA000648"/>
</dbReference>